<dbReference type="Proteomes" id="UP000675968">
    <property type="component" value="Unassembled WGS sequence"/>
</dbReference>
<dbReference type="InterPro" id="IPR036724">
    <property type="entry name" value="Cobalamin-bd_sf"/>
</dbReference>
<evidence type="ECO:0000256" key="2">
    <source>
        <dbReference type="ARBA" id="ARBA00022691"/>
    </source>
</evidence>
<keyword evidence="5" id="KW-0411">Iron-sulfur</keyword>
<dbReference type="CDD" id="cd01335">
    <property type="entry name" value="Radical_SAM"/>
    <property type="match status" value="1"/>
</dbReference>
<dbReference type="AlphaFoldDB" id="A0A8T4L662"/>
<comment type="cofactor">
    <cofactor evidence="1">
        <name>[4Fe-4S] cluster</name>
        <dbReference type="ChEBI" id="CHEBI:49883"/>
    </cofactor>
</comment>
<feature type="domain" description="B12-binding" evidence="6">
    <location>
        <begin position="5"/>
        <end position="152"/>
    </location>
</feature>
<dbReference type="SFLD" id="SFLDS00029">
    <property type="entry name" value="Radical_SAM"/>
    <property type="match status" value="1"/>
</dbReference>
<dbReference type="InterPro" id="IPR034466">
    <property type="entry name" value="Methyltransferase_Class_B"/>
</dbReference>
<dbReference type="SUPFAM" id="SSF52242">
    <property type="entry name" value="Cobalamin (vitamin B12)-binding domain"/>
    <property type="match status" value="1"/>
</dbReference>
<dbReference type="Pfam" id="PF02310">
    <property type="entry name" value="B12-binding"/>
    <property type="match status" value="1"/>
</dbReference>
<protein>
    <submittedName>
        <fullName evidence="8">B12-binding domain-containing radical SAM protein</fullName>
    </submittedName>
</protein>
<dbReference type="Gene3D" id="3.80.30.20">
    <property type="entry name" value="tm_1862 like domain"/>
    <property type="match status" value="1"/>
</dbReference>
<dbReference type="SUPFAM" id="SSF102114">
    <property type="entry name" value="Radical SAM enzymes"/>
    <property type="match status" value="1"/>
</dbReference>
<dbReference type="PROSITE" id="PS51332">
    <property type="entry name" value="B12_BINDING"/>
    <property type="match status" value="1"/>
</dbReference>
<dbReference type="GO" id="GO:0051539">
    <property type="term" value="F:4 iron, 4 sulfur cluster binding"/>
    <property type="evidence" value="ECO:0007669"/>
    <property type="project" value="UniProtKB-KW"/>
</dbReference>
<dbReference type="InterPro" id="IPR006638">
    <property type="entry name" value="Elp3/MiaA/NifB-like_rSAM"/>
</dbReference>
<dbReference type="SMART" id="SM00729">
    <property type="entry name" value="Elp3"/>
    <property type="match status" value="1"/>
</dbReference>
<dbReference type="GO" id="GO:0003824">
    <property type="term" value="F:catalytic activity"/>
    <property type="evidence" value="ECO:0007669"/>
    <property type="project" value="InterPro"/>
</dbReference>
<dbReference type="EMBL" id="JAGVWC010000009">
    <property type="protein sequence ID" value="MBS3061352.1"/>
    <property type="molecule type" value="Genomic_DNA"/>
</dbReference>
<evidence type="ECO:0000259" key="6">
    <source>
        <dbReference type="PROSITE" id="PS51332"/>
    </source>
</evidence>
<evidence type="ECO:0000259" key="7">
    <source>
        <dbReference type="PROSITE" id="PS51918"/>
    </source>
</evidence>
<feature type="domain" description="Radical SAM core" evidence="7">
    <location>
        <begin position="203"/>
        <end position="427"/>
    </location>
</feature>
<keyword evidence="2" id="KW-0949">S-adenosyl-L-methionine</keyword>
<dbReference type="PROSITE" id="PS51918">
    <property type="entry name" value="RADICAL_SAM"/>
    <property type="match status" value="1"/>
</dbReference>
<keyword evidence="3" id="KW-0479">Metal-binding</keyword>
<dbReference type="InterPro" id="IPR051198">
    <property type="entry name" value="BchE-like"/>
</dbReference>
<sequence length="518" mass="59646">MPSVRADICLISPPNRAQSRRPPLALMMLASYLEAKGIQADIIDIKTNSFTPVTEQEEKKIISEIVKELRRKKPLIIGLPAFCTEVNEVTQLAALFKKKFKDATIVVGGVQPTLYPDTFLYSDSPFDVVVIGEGEQTLFELISRLKNKQNIDDITGTAYFHEGKIVVNQPRQLIKDLDTNPFPAYDKVDMEYYLKPSIYGIRWLLFSCFYIFTSRGCPALCRFCVNKNLWKSTGNQKIVRFRSIQNVVDEIEYLVKNYHIDAIYVYDDSFVINSQRVKDFCVELKNRKLNLVWGCEVRVDKITDEIVKTMKDAGCIQIDFGVESGSPKCLARVQKNITIEQIENAFAICRKYDMRTFANFLTNFPDETEEDVQLTLDLAKRIKATEYSFAIMTPFPGTDIFHELNLKLEPKDYDLFKDAIYSEQDPRFRMAKHNLDLRNVVTEANVKFNSPLQFASPVVMHAWSKKWLSSKRKLQYLLALKDFGVFALTHVIPRILAKNLSPYQKKKKPLVSKVMLQK</sequence>
<reference evidence="8" key="1">
    <citation type="submission" date="2021-03" db="EMBL/GenBank/DDBJ databases">
        <authorList>
            <person name="Jaffe A."/>
        </authorList>
    </citation>
    <scope>NUCLEOTIDE SEQUENCE</scope>
    <source>
        <strain evidence="8">RIFCSPLOWO2_01_FULL_AR10_48_17</strain>
    </source>
</reference>
<dbReference type="Gene3D" id="3.40.50.280">
    <property type="entry name" value="Cobalamin-binding domain"/>
    <property type="match status" value="1"/>
</dbReference>
<evidence type="ECO:0000256" key="1">
    <source>
        <dbReference type="ARBA" id="ARBA00001966"/>
    </source>
</evidence>
<dbReference type="InterPro" id="IPR058240">
    <property type="entry name" value="rSAM_sf"/>
</dbReference>
<evidence type="ECO:0000256" key="4">
    <source>
        <dbReference type="ARBA" id="ARBA00023004"/>
    </source>
</evidence>
<organism evidence="8 9">
    <name type="scientific">Candidatus Iainarchaeum sp</name>
    <dbReference type="NCBI Taxonomy" id="3101447"/>
    <lineage>
        <taxon>Archaea</taxon>
        <taxon>Candidatus Iainarchaeota</taxon>
        <taxon>Candidatus Iainarchaeia</taxon>
        <taxon>Candidatus Iainarchaeales</taxon>
        <taxon>Candidatus Iainarchaeaceae</taxon>
        <taxon>Candidatus Iainarchaeum</taxon>
    </lineage>
</organism>
<dbReference type="Pfam" id="PF04055">
    <property type="entry name" value="Radical_SAM"/>
    <property type="match status" value="1"/>
</dbReference>
<dbReference type="InterPro" id="IPR007197">
    <property type="entry name" value="rSAM"/>
</dbReference>
<dbReference type="SFLD" id="SFLDG01082">
    <property type="entry name" value="B12-binding_domain_containing"/>
    <property type="match status" value="1"/>
</dbReference>
<evidence type="ECO:0000313" key="8">
    <source>
        <dbReference type="EMBL" id="MBS3061352.1"/>
    </source>
</evidence>
<reference evidence="8" key="2">
    <citation type="submission" date="2021-05" db="EMBL/GenBank/DDBJ databases">
        <title>Protein family content uncovers lineage relationships and bacterial pathway maintenance mechanisms in DPANN archaea.</title>
        <authorList>
            <person name="Castelle C.J."/>
            <person name="Meheust R."/>
            <person name="Jaffe A.L."/>
            <person name="Seitz K."/>
            <person name="Gong X."/>
            <person name="Baker B.J."/>
            <person name="Banfield J.F."/>
        </authorList>
    </citation>
    <scope>NUCLEOTIDE SEQUENCE</scope>
    <source>
        <strain evidence="8">RIFCSPLOWO2_01_FULL_AR10_48_17</strain>
    </source>
</reference>
<dbReference type="SFLD" id="SFLDG01123">
    <property type="entry name" value="methyltransferase_(Class_B)"/>
    <property type="match status" value="1"/>
</dbReference>
<dbReference type="GO" id="GO:0046872">
    <property type="term" value="F:metal ion binding"/>
    <property type="evidence" value="ECO:0007669"/>
    <property type="project" value="UniProtKB-KW"/>
</dbReference>
<dbReference type="InterPro" id="IPR006158">
    <property type="entry name" value="Cobalamin-bd"/>
</dbReference>
<gene>
    <name evidence="8" type="ORF">J4215_02105</name>
</gene>
<name>A0A8T4L662_9ARCH</name>
<keyword evidence="4" id="KW-0408">Iron</keyword>
<accession>A0A8T4L662</accession>
<dbReference type="InterPro" id="IPR023404">
    <property type="entry name" value="rSAM_horseshoe"/>
</dbReference>
<proteinExistence type="predicted"/>
<dbReference type="GO" id="GO:0031419">
    <property type="term" value="F:cobalamin binding"/>
    <property type="evidence" value="ECO:0007669"/>
    <property type="project" value="InterPro"/>
</dbReference>
<dbReference type="PANTHER" id="PTHR43409">
    <property type="entry name" value="ANAEROBIC MAGNESIUM-PROTOPORPHYRIN IX MONOMETHYL ESTER CYCLASE-RELATED"/>
    <property type="match status" value="1"/>
</dbReference>
<dbReference type="CDD" id="cd02068">
    <property type="entry name" value="radical_SAM_B12_BD"/>
    <property type="match status" value="1"/>
</dbReference>
<evidence type="ECO:0000313" key="9">
    <source>
        <dbReference type="Proteomes" id="UP000675968"/>
    </source>
</evidence>
<comment type="caution">
    <text evidence="8">The sequence shown here is derived from an EMBL/GenBank/DDBJ whole genome shotgun (WGS) entry which is preliminary data.</text>
</comment>
<evidence type="ECO:0000256" key="3">
    <source>
        <dbReference type="ARBA" id="ARBA00022723"/>
    </source>
</evidence>
<evidence type="ECO:0000256" key="5">
    <source>
        <dbReference type="ARBA" id="ARBA00023014"/>
    </source>
</evidence>